<name>A0A168CP53_9BACL</name>
<gene>
    <name evidence="10" type="ORF">AWM68_11950</name>
</gene>
<keyword evidence="11" id="KW-1185">Reference proteome</keyword>
<keyword evidence="7" id="KW-0594">Phospholipid biosynthesis</keyword>
<dbReference type="EMBL" id="LRFC01000038">
    <property type="protein sequence ID" value="KZE63822.1"/>
    <property type="molecule type" value="Genomic_DNA"/>
</dbReference>
<reference evidence="11" key="1">
    <citation type="submission" date="2016-01" db="EMBL/GenBank/DDBJ databases">
        <title>Draft genome of Chromobacterium sp. F49.</title>
        <authorList>
            <person name="Hong K.W."/>
        </authorList>
    </citation>
    <scope>NUCLEOTIDE SEQUENCE [LARGE SCALE GENOMIC DNA]</scope>
    <source>
        <strain evidence="11">P7IIIA</strain>
    </source>
</reference>
<evidence type="ECO:0000313" key="10">
    <source>
        <dbReference type="EMBL" id="KZE63822.1"/>
    </source>
</evidence>
<dbReference type="SUPFAM" id="SSF69593">
    <property type="entry name" value="Glycerol-3-phosphate (1)-acyltransferase"/>
    <property type="match status" value="1"/>
</dbReference>
<keyword evidence="3 7" id="KW-0444">Lipid biosynthesis</keyword>
<evidence type="ECO:0000256" key="7">
    <source>
        <dbReference type="RuleBase" id="RU361267"/>
    </source>
</evidence>
<keyword evidence="8" id="KW-1133">Transmembrane helix</keyword>
<dbReference type="Pfam" id="PF01553">
    <property type="entry name" value="Acyltransferase"/>
    <property type="match status" value="1"/>
</dbReference>
<comment type="similarity">
    <text evidence="2 7">Belongs to the 1-acyl-sn-glycerol-3-phosphate acyltransferase family.</text>
</comment>
<evidence type="ECO:0000256" key="6">
    <source>
        <dbReference type="ARBA" id="ARBA00023315"/>
    </source>
</evidence>
<dbReference type="InterPro" id="IPR002123">
    <property type="entry name" value="Plipid/glycerol_acylTrfase"/>
</dbReference>
<sequence length="254" mass="28709">MQSAWGNNHQLKWGNVLRTIIWFVYFWAVLLKLIPSLGRVKKLHKAGRMEERDQLVDKKVKEWSTSLVKLSGSKITVSGEENIPKDTAVLFVCNHQGNFDIPILLGYIQKPKAFISKIEVKKMPFIGTWMEHLNCLFMDRKNVRQSVKAINEGAKLLKNGTSLVIFPEGTRSKGDNMAEFKAGSFKLATKSGVPVIPVSINGSYKIMEQQGFWIKPADVHITVYPPVYPEQLEAKELARLTEQIIKEGVKKAVS</sequence>
<dbReference type="PANTHER" id="PTHR10434:SF64">
    <property type="entry name" value="1-ACYL-SN-GLYCEROL-3-PHOSPHATE ACYLTRANSFERASE-RELATED"/>
    <property type="match status" value="1"/>
</dbReference>
<evidence type="ECO:0000256" key="3">
    <source>
        <dbReference type="ARBA" id="ARBA00022516"/>
    </source>
</evidence>
<dbReference type="AlphaFoldDB" id="A0A168CP53"/>
<dbReference type="CDD" id="cd07989">
    <property type="entry name" value="LPLAT_AGPAT-like"/>
    <property type="match status" value="1"/>
</dbReference>
<dbReference type="EC" id="2.3.1.51" evidence="7"/>
<comment type="caution">
    <text evidence="10">The sequence shown here is derived from an EMBL/GenBank/DDBJ whole genome shotgun (WGS) entry which is preliminary data.</text>
</comment>
<keyword evidence="7" id="KW-1208">Phospholipid metabolism</keyword>
<evidence type="ECO:0000259" key="9">
    <source>
        <dbReference type="SMART" id="SM00563"/>
    </source>
</evidence>
<keyword evidence="8" id="KW-0812">Transmembrane</keyword>
<evidence type="ECO:0000256" key="1">
    <source>
        <dbReference type="ARBA" id="ARBA00005189"/>
    </source>
</evidence>
<keyword evidence="6 7" id="KW-0012">Acyltransferase</keyword>
<feature type="transmembrane region" description="Helical" evidence="8">
    <location>
        <begin position="20"/>
        <end position="40"/>
    </location>
</feature>
<dbReference type="InterPro" id="IPR004552">
    <property type="entry name" value="AGP_acyltrans"/>
</dbReference>
<evidence type="ECO:0000256" key="8">
    <source>
        <dbReference type="SAM" id="Phobius"/>
    </source>
</evidence>
<dbReference type="PANTHER" id="PTHR10434">
    <property type="entry name" value="1-ACYL-SN-GLYCEROL-3-PHOSPHATE ACYLTRANSFERASE"/>
    <property type="match status" value="1"/>
</dbReference>
<dbReference type="Proteomes" id="UP000076567">
    <property type="component" value="Unassembled WGS sequence"/>
</dbReference>
<dbReference type="GO" id="GO:0006654">
    <property type="term" value="P:phosphatidic acid biosynthetic process"/>
    <property type="evidence" value="ECO:0007669"/>
    <property type="project" value="TreeGrafter"/>
</dbReference>
<evidence type="ECO:0000256" key="2">
    <source>
        <dbReference type="ARBA" id="ARBA00008655"/>
    </source>
</evidence>
<keyword evidence="4 7" id="KW-0808">Transferase</keyword>
<organism evidence="10 11">
    <name type="scientific">Fictibacillus phosphorivorans</name>
    <dbReference type="NCBI Taxonomy" id="1221500"/>
    <lineage>
        <taxon>Bacteria</taxon>
        <taxon>Bacillati</taxon>
        <taxon>Bacillota</taxon>
        <taxon>Bacilli</taxon>
        <taxon>Bacillales</taxon>
        <taxon>Fictibacillaceae</taxon>
        <taxon>Fictibacillus</taxon>
    </lineage>
</organism>
<feature type="domain" description="Phospholipid/glycerol acyltransferase" evidence="9">
    <location>
        <begin position="89"/>
        <end position="203"/>
    </location>
</feature>
<proteinExistence type="inferred from homology"/>
<keyword evidence="8" id="KW-0472">Membrane</keyword>
<evidence type="ECO:0000313" key="11">
    <source>
        <dbReference type="Proteomes" id="UP000076567"/>
    </source>
</evidence>
<dbReference type="SMART" id="SM00563">
    <property type="entry name" value="PlsC"/>
    <property type="match status" value="1"/>
</dbReference>
<protein>
    <recommendedName>
        <fullName evidence="7">1-acyl-sn-glycerol-3-phosphate acyltransferase</fullName>
        <ecNumber evidence="7">2.3.1.51</ecNumber>
    </recommendedName>
</protein>
<evidence type="ECO:0000256" key="4">
    <source>
        <dbReference type="ARBA" id="ARBA00022679"/>
    </source>
</evidence>
<dbReference type="NCBIfam" id="TIGR00530">
    <property type="entry name" value="AGP_acyltrn"/>
    <property type="match status" value="1"/>
</dbReference>
<dbReference type="GO" id="GO:0016020">
    <property type="term" value="C:membrane"/>
    <property type="evidence" value="ECO:0007669"/>
    <property type="project" value="InterPro"/>
</dbReference>
<keyword evidence="5 7" id="KW-0443">Lipid metabolism</keyword>
<evidence type="ECO:0000256" key="5">
    <source>
        <dbReference type="ARBA" id="ARBA00023098"/>
    </source>
</evidence>
<dbReference type="GO" id="GO:0003841">
    <property type="term" value="F:1-acylglycerol-3-phosphate O-acyltransferase activity"/>
    <property type="evidence" value="ECO:0007669"/>
    <property type="project" value="UniProtKB-UniRule"/>
</dbReference>
<dbReference type="OrthoDB" id="9803035at2"/>
<comment type="pathway">
    <text evidence="1">Lipid metabolism.</text>
</comment>
<accession>A0A168CP53</accession>
<comment type="catalytic activity">
    <reaction evidence="7">
        <text>a 1-acyl-sn-glycero-3-phosphate + an acyl-CoA = a 1,2-diacyl-sn-glycero-3-phosphate + CoA</text>
        <dbReference type="Rhea" id="RHEA:19709"/>
        <dbReference type="ChEBI" id="CHEBI:57287"/>
        <dbReference type="ChEBI" id="CHEBI:57970"/>
        <dbReference type="ChEBI" id="CHEBI:58342"/>
        <dbReference type="ChEBI" id="CHEBI:58608"/>
        <dbReference type="EC" id="2.3.1.51"/>
    </reaction>
</comment>
<comment type="domain">
    <text evidence="7">The HXXXXD motif is essential for acyltransferase activity and may constitute the binding site for the phosphate moiety of the glycerol-3-phosphate.</text>
</comment>